<dbReference type="GO" id="GO:0016020">
    <property type="term" value="C:membrane"/>
    <property type="evidence" value="ECO:0007669"/>
    <property type="project" value="UniProtKB-SubCell"/>
</dbReference>
<keyword evidence="6" id="KW-0560">Oxidoreductase</keyword>
<evidence type="ECO:0000256" key="12">
    <source>
        <dbReference type="SAM" id="Phobius"/>
    </source>
</evidence>
<evidence type="ECO:0000256" key="6">
    <source>
        <dbReference type="ARBA" id="ARBA00023002"/>
    </source>
</evidence>
<evidence type="ECO:0000256" key="2">
    <source>
        <dbReference type="ARBA" id="ARBA00022475"/>
    </source>
</evidence>
<comment type="pathway">
    <text evidence="11">Porphyrin-containing compound metabolism.</text>
</comment>
<dbReference type="EMBL" id="MSZX01000002">
    <property type="protein sequence ID" value="OPA80606.1"/>
    <property type="molecule type" value="Genomic_DNA"/>
</dbReference>
<keyword evidence="7" id="KW-0408">Iron</keyword>
<keyword evidence="14" id="KW-1185">Reference proteome</keyword>
<evidence type="ECO:0000313" key="13">
    <source>
        <dbReference type="EMBL" id="OPA80606.1"/>
    </source>
</evidence>
<dbReference type="PANTHER" id="PTHR35457:SF1">
    <property type="entry name" value="HEME A SYNTHASE"/>
    <property type="match status" value="1"/>
</dbReference>
<keyword evidence="9 12" id="KW-0472">Membrane</keyword>
<feature type="transmembrane region" description="Helical" evidence="12">
    <location>
        <begin position="47"/>
        <end position="67"/>
    </location>
</feature>
<keyword evidence="4" id="KW-0479">Metal-binding</keyword>
<gene>
    <name evidence="13" type="ORF">BVG16_04465</name>
</gene>
<dbReference type="OrthoDB" id="9816428at2"/>
<dbReference type="PANTHER" id="PTHR35457">
    <property type="entry name" value="HEME A SYNTHASE"/>
    <property type="match status" value="1"/>
</dbReference>
<organism evidence="13 14">
    <name type="scientific">Paenibacillus selenitireducens</name>
    <dbReference type="NCBI Taxonomy" id="1324314"/>
    <lineage>
        <taxon>Bacteria</taxon>
        <taxon>Bacillati</taxon>
        <taxon>Bacillota</taxon>
        <taxon>Bacilli</taxon>
        <taxon>Bacillales</taxon>
        <taxon>Paenibacillaceae</taxon>
        <taxon>Paenibacillus</taxon>
    </lineage>
</organism>
<feature type="transmembrane region" description="Helical" evidence="12">
    <location>
        <begin position="257"/>
        <end position="282"/>
    </location>
</feature>
<keyword evidence="8" id="KW-0350">Heme biosynthesis</keyword>
<dbReference type="GO" id="GO:0046872">
    <property type="term" value="F:metal ion binding"/>
    <property type="evidence" value="ECO:0007669"/>
    <property type="project" value="UniProtKB-KW"/>
</dbReference>
<keyword evidence="3 12" id="KW-0812">Transmembrane</keyword>
<feature type="transmembrane region" description="Helical" evidence="12">
    <location>
        <begin position="230"/>
        <end position="251"/>
    </location>
</feature>
<feature type="transmembrane region" description="Helical" evidence="12">
    <location>
        <begin position="105"/>
        <end position="126"/>
    </location>
</feature>
<comment type="caution">
    <text evidence="13">The sequence shown here is derived from an EMBL/GenBank/DDBJ whole genome shotgun (WGS) entry which is preliminary data.</text>
</comment>
<evidence type="ECO:0000256" key="3">
    <source>
        <dbReference type="ARBA" id="ARBA00022692"/>
    </source>
</evidence>
<evidence type="ECO:0000256" key="4">
    <source>
        <dbReference type="ARBA" id="ARBA00022723"/>
    </source>
</evidence>
<evidence type="ECO:0000256" key="1">
    <source>
        <dbReference type="ARBA" id="ARBA00004141"/>
    </source>
</evidence>
<protein>
    <submittedName>
        <fullName evidence="13">Heme A synthase</fullName>
    </submittedName>
</protein>
<dbReference type="AlphaFoldDB" id="A0A1T2XLJ3"/>
<feature type="transmembrane region" description="Helical" evidence="12">
    <location>
        <begin position="74"/>
        <end position="99"/>
    </location>
</feature>
<keyword evidence="5 12" id="KW-1133">Transmembrane helix</keyword>
<name>A0A1T2XLJ3_9BACL</name>
<evidence type="ECO:0000256" key="8">
    <source>
        <dbReference type="ARBA" id="ARBA00023133"/>
    </source>
</evidence>
<feature type="transmembrane region" description="Helical" evidence="12">
    <location>
        <begin position="146"/>
        <end position="165"/>
    </location>
</feature>
<evidence type="ECO:0000256" key="7">
    <source>
        <dbReference type="ARBA" id="ARBA00023004"/>
    </source>
</evidence>
<evidence type="ECO:0000256" key="10">
    <source>
        <dbReference type="ARBA" id="ARBA00023157"/>
    </source>
</evidence>
<keyword evidence="2" id="KW-1003">Cell membrane</keyword>
<evidence type="ECO:0000313" key="14">
    <source>
        <dbReference type="Proteomes" id="UP000190188"/>
    </source>
</evidence>
<keyword evidence="10" id="KW-1015">Disulfide bond</keyword>
<accession>A0A1T2XLJ3</accession>
<evidence type="ECO:0000256" key="5">
    <source>
        <dbReference type="ARBA" id="ARBA00022989"/>
    </source>
</evidence>
<dbReference type="GO" id="GO:0016491">
    <property type="term" value="F:oxidoreductase activity"/>
    <property type="evidence" value="ECO:0007669"/>
    <property type="project" value="UniProtKB-KW"/>
</dbReference>
<feature type="transmembrane region" description="Helical" evidence="12">
    <location>
        <begin position="198"/>
        <end position="218"/>
    </location>
</feature>
<dbReference type="InterPro" id="IPR050450">
    <property type="entry name" value="COX15/CtaA_HemeA_synthase"/>
</dbReference>
<proteinExistence type="predicted"/>
<evidence type="ECO:0000256" key="11">
    <source>
        <dbReference type="ARBA" id="ARBA00023444"/>
    </source>
</evidence>
<dbReference type="Proteomes" id="UP000190188">
    <property type="component" value="Unassembled WGS sequence"/>
</dbReference>
<evidence type="ECO:0000256" key="9">
    <source>
        <dbReference type="ARBA" id="ARBA00023136"/>
    </source>
</evidence>
<dbReference type="InterPro" id="IPR003780">
    <property type="entry name" value="COX15/CtaA_fam"/>
</dbReference>
<dbReference type="Pfam" id="PF02628">
    <property type="entry name" value="COX15-CtaA"/>
    <property type="match status" value="1"/>
</dbReference>
<sequence>MMLVLLNGALVTKTGSGQGCGTDWPLCHGKFVPAYTISSMIEYSHRAVSGLVGILVLVLFIAVWKYAKDRKDAWWYALTALLFTFIQAIMGALAVVLGQAPAVMALHYGFSLIAFAGTLLLSIVLYRRSKGLGDKTPQGVVITNWFRNLTWIVTLYSYMVVYVGAFVRHTEAYGGCQGWPLCNGEIIPTLQGTTLIAFVHRVAALLLFIAVAALAHFAYHNHKQIREMRVAGICALMLVTAQILSGAWVVFTLGNDNIGLFAGLLHTVLIAGLFGILCYMSVRVWQLGKR</sequence>
<dbReference type="STRING" id="1324314.BVG16_04465"/>
<dbReference type="GO" id="GO:0006784">
    <property type="term" value="P:heme A biosynthetic process"/>
    <property type="evidence" value="ECO:0007669"/>
    <property type="project" value="InterPro"/>
</dbReference>
<reference evidence="13 14" key="1">
    <citation type="submission" date="2017-01" db="EMBL/GenBank/DDBJ databases">
        <title>Genome analysis of Paenibacillus selenitrireducens ES3-24.</title>
        <authorList>
            <person name="Xu D."/>
            <person name="Yao R."/>
            <person name="Zheng S."/>
        </authorList>
    </citation>
    <scope>NUCLEOTIDE SEQUENCE [LARGE SCALE GENOMIC DNA]</scope>
    <source>
        <strain evidence="13 14">ES3-24</strain>
    </source>
</reference>
<comment type="subcellular location">
    <subcellularLocation>
        <location evidence="1">Membrane</location>
        <topology evidence="1">Multi-pass membrane protein</topology>
    </subcellularLocation>
</comment>